<feature type="transmembrane region" description="Helical" evidence="7">
    <location>
        <begin position="206"/>
        <end position="229"/>
    </location>
</feature>
<dbReference type="GO" id="GO:0016020">
    <property type="term" value="C:membrane"/>
    <property type="evidence" value="ECO:0007669"/>
    <property type="project" value="UniProtKB-SubCell"/>
</dbReference>
<dbReference type="Pfam" id="PF06105">
    <property type="entry name" value="Aph-1"/>
    <property type="match status" value="1"/>
</dbReference>
<dbReference type="OrthoDB" id="6507463at2759"/>
<sequence length="237" mass="25587">MPLISFFGCLFTAYGPILSLFVVSIGGNAQLVILALTAAFFWLLSLLIISILWFLIKPLQDTHTATLAYSVVIQELFRYIFYFIYSKAERGLISVSARPASPLNRSSFAFASGIGYGIISSATSYITLLASTTGPGMLISPSCPAVSMAFTSGLVTMLMSLLHVTWMLVAFDGFGTPGAAGYIRILFVFASHLAAAYATIFNGSSIYLGCLYSVLCLLALLVASSLFALKDLMKRWK</sequence>
<evidence type="ECO:0000256" key="3">
    <source>
        <dbReference type="ARBA" id="ARBA00022692"/>
    </source>
</evidence>
<comment type="similarity">
    <text evidence="2">Belongs to the APH-1 family.</text>
</comment>
<gene>
    <name evidence="8" type="ORF">BJ684DRAFT_21348</name>
</gene>
<dbReference type="GO" id="GO:0016485">
    <property type="term" value="P:protein processing"/>
    <property type="evidence" value="ECO:0007669"/>
    <property type="project" value="InterPro"/>
</dbReference>
<keyword evidence="9" id="KW-1185">Reference proteome</keyword>
<dbReference type="PANTHER" id="PTHR12889">
    <property type="entry name" value="GAMMA-SECRETASE SUBUNIT APH-1"/>
    <property type="match status" value="1"/>
</dbReference>
<proteinExistence type="inferred from homology"/>
<keyword evidence="3 7" id="KW-0812">Transmembrane</keyword>
<accession>A0A4P9Y062</accession>
<evidence type="ECO:0000256" key="6">
    <source>
        <dbReference type="ARBA" id="ARBA00023136"/>
    </source>
</evidence>
<dbReference type="InterPro" id="IPR009294">
    <property type="entry name" value="Aph-1"/>
</dbReference>
<protein>
    <submittedName>
        <fullName evidence="8">Gamma-secretase subunit Aph-1</fullName>
    </submittedName>
</protein>
<feature type="transmembrane region" description="Helical" evidence="7">
    <location>
        <begin position="106"/>
        <end position="128"/>
    </location>
</feature>
<feature type="transmembrane region" description="Helical" evidence="7">
    <location>
        <begin position="32"/>
        <end position="55"/>
    </location>
</feature>
<evidence type="ECO:0000256" key="7">
    <source>
        <dbReference type="SAM" id="Phobius"/>
    </source>
</evidence>
<dbReference type="EMBL" id="KZ988488">
    <property type="protein sequence ID" value="RKP12087.1"/>
    <property type="molecule type" value="Genomic_DNA"/>
</dbReference>
<feature type="transmembrane region" description="Helical" evidence="7">
    <location>
        <begin position="181"/>
        <end position="200"/>
    </location>
</feature>
<dbReference type="AlphaFoldDB" id="A0A4P9Y062"/>
<comment type="subcellular location">
    <subcellularLocation>
        <location evidence="1">Membrane</location>
        <topology evidence="1">Multi-pass membrane protein</topology>
    </subcellularLocation>
</comment>
<reference evidence="9" key="1">
    <citation type="journal article" date="2018" name="Nat. Microbiol.">
        <title>Leveraging single-cell genomics to expand the fungal tree of life.</title>
        <authorList>
            <person name="Ahrendt S.R."/>
            <person name="Quandt C.A."/>
            <person name="Ciobanu D."/>
            <person name="Clum A."/>
            <person name="Salamov A."/>
            <person name="Andreopoulos B."/>
            <person name="Cheng J.F."/>
            <person name="Woyke T."/>
            <person name="Pelin A."/>
            <person name="Henrissat B."/>
            <person name="Reynolds N.K."/>
            <person name="Benny G.L."/>
            <person name="Smith M.E."/>
            <person name="James T.Y."/>
            <person name="Grigoriev I.V."/>
        </authorList>
    </citation>
    <scope>NUCLEOTIDE SEQUENCE [LARGE SCALE GENOMIC DNA]</scope>
</reference>
<feature type="transmembrane region" description="Helical" evidence="7">
    <location>
        <begin position="67"/>
        <end position="85"/>
    </location>
</feature>
<dbReference type="Proteomes" id="UP000267251">
    <property type="component" value="Unassembled WGS sequence"/>
</dbReference>
<keyword evidence="5 7" id="KW-1133">Transmembrane helix</keyword>
<feature type="transmembrane region" description="Helical" evidence="7">
    <location>
        <begin position="148"/>
        <end position="169"/>
    </location>
</feature>
<evidence type="ECO:0000256" key="4">
    <source>
        <dbReference type="ARBA" id="ARBA00022976"/>
    </source>
</evidence>
<evidence type="ECO:0000256" key="1">
    <source>
        <dbReference type="ARBA" id="ARBA00004141"/>
    </source>
</evidence>
<evidence type="ECO:0000256" key="5">
    <source>
        <dbReference type="ARBA" id="ARBA00022989"/>
    </source>
</evidence>
<keyword evidence="4" id="KW-0914">Notch signaling pathway</keyword>
<evidence type="ECO:0000313" key="8">
    <source>
        <dbReference type="EMBL" id="RKP12087.1"/>
    </source>
</evidence>
<organism evidence="8 9">
    <name type="scientific">Piptocephalis cylindrospora</name>
    <dbReference type="NCBI Taxonomy" id="1907219"/>
    <lineage>
        <taxon>Eukaryota</taxon>
        <taxon>Fungi</taxon>
        <taxon>Fungi incertae sedis</taxon>
        <taxon>Zoopagomycota</taxon>
        <taxon>Zoopagomycotina</taxon>
        <taxon>Zoopagomycetes</taxon>
        <taxon>Zoopagales</taxon>
        <taxon>Piptocephalidaceae</taxon>
        <taxon>Piptocephalis</taxon>
    </lineage>
</organism>
<evidence type="ECO:0000256" key="2">
    <source>
        <dbReference type="ARBA" id="ARBA00005577"/>
    </source>
</evidence>
<keyword evidence="6 7" id="KW-0472">Membrane</keyword>
<feature type="transmembrane region" description="Helical" evidence="7">
    <location>
        <begin position="6"/>
        <end position="25"/>
    </location>
</feature>
<evidence type="ECO:0000313" key="9">
    <source>
        <dbReference type="Proteomes" id="UP000267251"/>
    </source>
</evidence>
<name>A0A4P9Y062_9FUNG</name>